<comment type="caution">
    <text evidence="1">The sequence shown here is derived from an EMBL/GenBank/DDBJ whole genome shotgun (WGS) entry which is preliminary data.</text>
</comment>
<dbReference type="RefSeq" id="WP_152779949.1">
    <property type="nucleotide sequence ID" value="NZ_BAABEQ010000126.1"/>
</dbReference>
<proteinExistence type="predicted"/>
<evidence type="ECO:0000313" key="2">
    <source>
        <dbReference type="Proteomes" id="UP000326979"/>
    </source>
</evidence>
<protein>
    <submittedName>
        <fullName evidence="1">Uncharacterized protein</fullName>
    </submittedName>
</protein>
<dbReference type="EMBL" id="VJZE01000008">
    <property type="protein sequence ID" value="MPY38913.1"/>
    <property type="molecule type" value="Genomic_DNA"/>
</dbReference>
<name>A0A5N8VUI5_9ACTN</name>
<dbReference type="AlphaFoldDB" id="A0A5N8VUI5"/>
<evidence type="ECO:0000313" key="1">
    <source>
        <dbReference type="EMBL" id="MPY38913.1"/>
    </source>
</evidence>
<keyword evidence="2" id="KW-1185">Reference proteome</keyword>
<accession>A0A5N8VUI5</accession>
<dbReference type="Proteomes" id="UP000326979">
    <property type="component" value="Unassembled WGS sequence"/>
</dbReference>
<sequence length="80" mass="8418">MVERLAGDGDTERAQDLALSLTHRATQAAALITLGGSLSPDHARRLAARSVRLDGWEWGLNVLPQLMPGSVAAIADQVTG</sequence>
<gene>
    <name evidence="1" type="ORF">FNH04_02790</name>
</gene>
<organism evidence="1 2">
    <name type="scientific">Streptomyces phyllanthi</name>
    <dbReference type="NCBI Taxonomy" id="1803180"/>
    <lineage>
        <taxon>Bacteria</taxon>
        <taxon>Bacillati</taxon>
        <taxon>Actinomycetota</taxon>
        <taxon>Actinomycetes</taxon>
        <taxon>Kitasatosporales</taxon>
        <taxon>Streptomycetaceae</taxon>
        <taxon>Streptomyces</taxon>
    </lineage>
</organism>
<dbReference type="OrthoDB" id="3960176at2"/>
<reference evidence="1 2" key="1">
    <citation type="submission" date="2019-07" db="EMBL/GenBank/DDBJ databases">
        <title>New species of Amycolatopsis and Streptomyces.</title>
        <authorList>
            <person name="Duangmal K."/>
            <person name="Teo W.F.A."/>
            <person name="Lipun K."/>
        </authorList>
    </citation>
    <scope>NUCLEOTIDE SEQUENCE [LARGE SCALE GENOMIC DNA]</scope>
    <source>
        <strain evidence="1 2">TISTR 2346</strain>
    </source>
</reference>